<organism evidence="2">
    <name type="scientific">Candidatus Enterococcus mansonii</name>
    <dbReference type="NCBI Taxonomy" id="1834181"/>
    <lineage>
        <taxon>Bacteria</taxon>
        <taxon>Bacillati</taxon>
        <taxon>Bacillota</taxon>
        <taxon>Bacilli</taxon>
        <taxon>Lactobacillales</taxon>
        <taxon>Enterococcaceae</taxon>
        <taxon>Enterococcus</taxon>
    </lineage>
</organism>
<keyword evidence="3" id="KW-1185">Reference proteome</keyword>
<evidence type="ECO:0000313" key="2">
    <source>
        <dbReference type="EMBL" id="OTO08491.1"/>
    </source>
</evidence>
<dbReference type="NCBIfam" id="TIGR01636">
    <property type="entry name" value="phage_rinA"/>
    <property type="match status" value="1"/>
</dbReference>
<evidence type="ECO:0008006" key="4">
    <source>
        <dbReference type="Google" id="ProtNLM"/>
    </source>
</evidence>
<sequence length="139" mass="16498">MKKSTFNYIKDILADYPRVDEYIKQREEELRYPYRENDLNAGIKGHGAGYDVQDRLMITIEQDQRLAALERNKRVVSNLLEECCEDTKVIIQELYMRRMPKYTIQGLITNGLIFVGRTKAFELRDWFFLQVAKDLNLNI</sequence>
<protein>
    <recommendedName>
        <fullName evidence="4">RinA family phage transcriptional regulator</fullName>
    </recommendedName>
</protein>
<dbReference type="EMBL" id="NGLE01000002">
    <property type="protein sequence ID" value="OTO08491.1"/>
    <property type="molecule type" value="Genomic_DNA"/>
</dbReference>
<comment type="caution">
    <text evidence="2">The sequence shown here is derived from an EMBL/GenBank/DDBJ whole genome shotgun (WGS) entry which is preliminary data.</text>
</comment>
<dbReference type="InterPro" id="IPR006523">
    <property type="entry name" value="RinA"/>
</dbReference>
<reference evidence="1 3" key="2">
    <citation type="submission" date="2018-07" db="EMBL/GenBank/DDBJ databases">
        <title>The Genome Sequence of Enterococcus sp. DIV0659b.</title>
        <authorList>
            <consortium name="The Broad Institute Genomics Platform"/>
            <consortium name="The Broad Institute Genomic Center for Infectious Diseases"/>
            <person name="Earl A."/>
            <person name="Manson A."/>
            <person name="Schwartman J."/>
            <person name="Gilmore M."/>
            <person name="Abouelleil A."/>
            <person name="Cao P."/>
            <person name="Chapman S."/>
            <person name="Cusick C."/>
            <person name="Shea T."/>
            <person name="Young S."/>
            <person name="Neafsey D."/>
            <person name="Nusbaum C."/>
            <person name="Birren B."/>
        </authorList>
    </citation>
    <scope>NUCLEOTIDE SEQUENCE [LARGE SCALE GENOMIC DNA]</scope>
    <source>
        <strain evidence="1 3">4G2_DIV0659</strain>
    </source>
</reference>
<dbReference type="OrthoDB" id="2735906at2"/>
<dbReference type="STRING" id="1834181.A5880_001491"/>
<dbReference type="AlphaFoldDB" id="A0A242CE55"/>
<evidence type="ECO:0000313" key="3">
    <source>
        <dbReference type="Proteomes" id="UP000195139"/>
    </source>
</evidence>
<reference evidence="2" key="1">
    <citation type="submission" date="2017-05" db="EMBL/GenBank/DDBJ databases">
        <title>The Genome Sequence of Enterococcus sp. 4G2_DIV0659.</title>
        <authorList>
            <consortium name="The Broad Institute Genomics Platform"/>
            <consortium name="The Broad Institute Genomic Center for Infectious Diseases"/>
            <person name="Earl A."/>
            <person name="Manson A."/>
            <person name="Schwartman J."/>
            <person name="Gilmore M."/>
            <person name="Abouelleil A."/>
            <person name="Cao P."/>
            <person name="Chapman S."/>
            <person name="Cusick C."/>
            <person name="Shea T."/>
            <person name="Young S."/>
            <person name="Neafsey D."/>
            <person name="Nusbaum C."/>
            <person name="Birren B."/>
        </authorList>
    </citation>
    <scope>NUCLEOTIDE SEQUENCE [LARGE SCALE GENOMIC DNA]</scope>
    <source>
        <strain evidence="2">4G2_DIV0659</strain>
    </source>
</reference>
<gene>
    <name evidence="2" type="ORF">A5880_001491</name>
    <name evidence="1" type="ORF">A5880_001572</name>
</gene>
<dbReference type="RefSeq" id="WP_086330435.1">
    <property type="nucleotide sequence ID" value="NZ_NGLE02000001.1"/>
</dbReference>
<dbReference type="EMBL" id="NGLE02000001">
    <property type="protein sequence ID" value="MEI5994014.1"/>
    <property type="molecule type" value="Genomic_DNA"/>
</dbReference>
<accession>A0A242CE55</accession>
<proteinExistence type="predicted"/>
<dbReference type="Proteomes" id="UP000195139">
    <property type="component" value="Unassembled WGS sequence"/>
</dbReference>
<evidence type="ECO:0000313" key="1">
    <source>
        <dbReference type="EMBL" id="MEI5994014.1"/>
    </source>
</evidence>
<name>A0A242CE55_9ENTE</name>